<sequence length="210" mass="24129">MESYSVLYLVVSECRGTSITITHRRGRRVNTDRGIRFSWIGLIILEVSLCFVAYVKLSLSLWFDTIILPYYIDLVHLQVLGLKLCYKNPDQRCSRWQRTAPSSRLFMMRPVPEREPTAFYKTCVYDVIKLWLPGSTTTSRRENKIERMKNILHHRINPALWGVLNSSSSVDYLSSANNTGGVSGRYFTQHVISKNEKTSTVAPLAFYGPI</sequence>
<accession>A0ACB9ZKI3</accession>
<proteinExistence type="predicted"/>
<protein>
    <submittedName>
        <fullName evidence="1">Uncharacterized protein</fullName>
    </submittedName>
</protein>
<organism evidence="1 2">
    <name type="scientific">Catharanthus roseus</name>
    <name type="common">Madagascar periwinkle</name>
    <name type="synonym">Vinca rosea</name>
    <dbReference type="NCBI Taxonomy" id="4058"/>
    <lineage>
        <taxon>Eukaryota</taxon>
        <taxon>Viridiplantae</taxon>
        <taxon>Streptophyta</taxon>
        <taxon>Embryophyta</taxon>
        <taxon>Tracheophyta</taxon>
        <taxon>Spermatophyta</taxon>
        <taxon>Magnoliopsida</taxon>
        <taxon>eudicotyledons</taxon>
        <taxon>Gunneridae</taxon>
        <taxon>Pentapetalae</taxon>
        <taxon>asterids</taxon>
        <taxon>lamiids</taxon>
        <taxon>Gentianales</taxon>
        <taxon>Apocynaceae</taxon>
        <taxon>Rauvolfioideae</taxon>
        <taxon>Vinceae</taxon>
        <taxon>Catharanthinae</taxon>
        <taxon>Catharanthus</taxon>
    </lineage>
</organism>
<dbReference type="EMBL" id="CM044708">
    <property type="protein sequence ID" value="KAI5647938.1"/>
    <property type="molecule type" value="Genomic_DNA"/>
</dbReference>
<name>A0ACB9ZKI3_CATRO</name>
<evidence type="ECO:0000313" key="2">
    <source>
        <dbReference type="Proteomes" id="UP001060085"/>
    </source>
</evidence>
<reference evidence="2" key="1">
    <citation type="journal article" date="2023" name="Nat. Plants">
        <title>Single-cell RNA sequencing provides a high-resolution roadmap for understanding the multicellular compartmentation of specialized metabolism.</title>
        <authorList>
            <person name="Sun S."/>
            <person name="Shen X."/>
            <person name="Li Y."/>
            <person name="Li Y."/>
            <person name="Wang S."/>
            <person name="Li R."/>
            <person name="Zhang H."/>
            <person name="Shen G."/>
            <person name="Guo B."/>
            <person name="Wei J."/>
            <person name="Xu J."/>
            <person name="St-Pierre B."/>
            <person name="Chen S."/>
            <person name="Sun C."/>
        </authorList>
    </citation>
    <scope>NUCLEOTIDE SEQUENCE [LARGE SCALE GENOMIC DNA]</scope>
</reference>
<keyword evidence="2" id="KW-1185">Reference proteome</keyword>
<evidence type="ECO:0000313" key="1">
    <source>
        <dbReference type="EMBL" id="KAI5647938.1"/>
    </source>
</evidence>
<dbReference type="Proteomes" id="UP001060085">
    <property type="component" value="Linkage Group LG08"/>
</dbReference>
<comment type="caution">
    <text evidence="1">The sequence shown here is derived from an EMBL/GenBank/DDBJ whole genome shotgun (WGS) entry which is preliminary data.</text>
</comment>
<gene>
    <name evidence="1" type="ORF">M9H77_33943</name>
</gene>